<dbReference type="AlphaFoldDB" id="A0A916JPQ3"/>
<evidence type="ECO:0000313" key="2">
    <source>
        <dbReference type="Proteomes" id="UP000683507"/>
    </source>
</evidence>
<accession>A0A916JPQ3</accession>
<keyword evidence="2" id="KW-1185">Reference proteome</keyword>
<dbReference type="KEGG" id="ptan:CRYO30217_03011"/>
<sequence>MVRYFFLIWHLVKETETLYSHKIIIEIKEEIN</sequence>
<protein>
    <submittedName>
        <fullName evidence="1">Uncharacterized protein</fullName>
    </submittedName>
</protein>
<proteinExistence type="predicted"/>
<dbReference type="EMBL" id="OU015584">
    <property type="protein sequence ID" value="CAG5086111.1"/>
    <property type="molecule type" value="Genomic_DNA"/>
</dbReference>
<gene>
    <name evidence="1" type="ORF">CRYO30217_03011</name>
</gene>
<name>A0A916JPQ3_9FLAO</name>
<reference evidence="1" key="1">
    <citation type="submission" date="2021-04" db="EMBL/GenBank/DDBJ databases">
        <authorList>
            <person name="Rodrigo-Torres L."/>
            <person name="Arahal R. D."/>
            <person name="Lucena T."/>
        </authorList>
    </citation>
    <scope>NUCLEOTIDE SEQUENCE</scope>
    <source>
        <strain evidence="1">AS29M-1</strain>
    </source>
</reference>
<evidence type="ECO:0000313" key="1">
    <source>
        <dbReference type="EMBL" id="CAG5086111.1"/>
    </source>
</evidence>
<organism evidence="1 2">
    <name type="scientific">Parvicella tangerina</name>
    <dbReference type="NCBI Taxonomy" id="2829795"/>
    <lineage>
        <taxon>Bacteria</taxon>
        <taxon>Pseudomonadati</taxon>
        <taxon>Bacteroidota</taxon>
        <taxon>Flavobacteriia</taxon>
        <taxon>Flavobacteriales</taxon>
        <taxon>Parvicellaceae</taxon>
        <taxon>Parvicella</taxon>
    </lineage>
</organism>
<dbReference type="Proteomes" id="UP000683507">
    <property type="component" value="Chromosome"/>
</dbReference>